<evidence type="ECO:0000313" key="3">
    <source>
        <dbReference type="EMBL" id="SFU67700.1"/>
    </source>
</evidence>
<sequence length="150" mass="17527">MNEHNENDKLRVLLLKPGEQAEIAEIEDNLESMQRLVEGNIEEYMPFEDASDPRIGDCAIVCNEEGKMLGMELNRGIFDRNGRLQDIIAGPFFICYAPVESERFLSMPPDLEEKMRKKFELPEQFYVSENGIRSKKMHPVNHDRKHQMER</sequence>
<gene>
    <name evidence="3" type="ORF">SAMN05216508_13111</name>
</gene>
<evidence type="ECO:0000313" key="4">
    <source>
        <dbReference type="Proteomes" id="UP000198817"/>
    </source>
</evidence>
<dbReference type="EMBL" id="FPBT01000031">
    <property type="protein sequence ID" value="SFU67700.1"/>
    <property type="molecule type" value="Genomic_DNA"/>
</dbReference>
<dbReference type="InterPro" id="IPR024559">
    <property type="entry name" value="DUF3846"/>
</dbReference>
<dbReference type="OrthoDB" id="9813511at2"/>
<dbReference type="STRING" id="155865.SAMN05216515_13414"/>
<accession>A0A1I7I413</accession>
<dbReference type="RefSeq" id="WP_090472017.1">
    <property type="nucleotide sequence ID" value="NZ_FOWF01000034.1"/>
</dbReference>
<evidence type="ECO:0000256" key="1">
    <source>
        <dbReference type="SAM" id="Coils"/>
    </source>
</evidence>
<proteinExistence type="predicted"/>
<dbReference type="Pfam" id="PF12957">
    <property type="entry name" value="DUF3846"/>
    <property type="match status" value="1"/>
</dbReference>
<name>A0A1I7I413_9FIRM</name>
<keyword evidence="4" id="KW-1185">Reference proteome</keyword>
<dbReference type="Proteomes" id="UP000198817">
    <property type="component" value="Unassembled WGS sequence"/>
</dbReference>
<feature type="coiled-coil region" evidence="1">
    <location>
        <begin position="16"/>
        <end position="43"/>
    </location>
</feature>
<keyword evidence="1" id="KW-0175">Coiled coil</keyword>
<evidence type="ECO:0000259" key="2">
    <source>
        <dbReference type="Pfam" id="PF12957"/>
    </source>
</evidence>
<organism evidence="3 4">
    <name type="scientific">Eubacterium pyruvativorans</name>
    <dbReference type="NCBI Taxonomy" id="155865"/>
    <lineage>
        <taxon>Bacteria</taxon>
        <taxon>Bacillati</taxon>
        <taxon>Bacillota</taxon>
        <taxon>Clostridia</taxon>
        <taxon>Eubacteriales</taxon>
        <taxon>Eubacteriaceae</taxon>
        <taxon>Eubacterium</taxon>
    </lineage>
</organism>
<feature type="domain" description="DUF3846" evidence="2">
    <location>
        <begin position="11"/>
        <end position="119"/>
    </location>
</feature>
<reference evidence="3 4" key="1">
    <citation type="submission" date="2016-10" db="EMBL/GenBank/DDBJ databases">
        <authorList>
            <person name="de Groot N.N."/>
        </authorList>
    </citation>
    <scope>NUCLEOTIDE SEQUENCE [LARGE SCALE GENOMIC DNA]</scope>
    <source>
        <strain evidence="3 4">KHGC13</strain>
    </source>
</reference>
<protein>
    <recommendedName>
        <fullName evidence="2">DUF3846 domain-containing protein</fullName>
    </recommendedName>
</protein>
<dbReference type="AlphaFoldDB" id="A0A1I7I413"/>